<dbReference type="OrthoDB" id="16717at2759"/>
<dbReference type="Gene3D" id="2.130.10.10">
    <property type="entry name" value="YVTN repeat-like/Quinoprotein amine dehydrogenase"/>
    <property type="match status" value="2"/>
</dbReference>
<evidence type="ECO:0000256" key="5">
    <source>
        <dbReference type="SAM" id="MobiDB-lite"/>
    </source>
</evidence>
<dbReference type="CDD" id="cd00200">
    <property type="entry name" value="WD40"/>
    <property type="match status" value="1"/>
</dbReference>
<dbReference type="AlphaFoldDB" id="A0A7R8WCB9"/>
<comment type="subcellular location">
    <subcellularLocation>
        <location evidence="1">Nucleus</location>
    </subcellularLocation>
</comment>
<evidence type="ECO:0000256" key="2">
    <source>
        <dbReference type="ARBA" id="ARBA00022574"/>
    </source>
</evidence>
<dbReference type="SMART" id="SM00320">
    <property type="entry name" value="WD40"/>
    <property type="match status" value="7"/>
</dbReference>
<dbReference type="EMBL" id="OB661811">
    <property type="protein sequence ID" value="CAD7229007.1"/>
    <property type="molecule type" value="Genomic_DNA"/>
</dbReference>
<dbReference type="SUPFAM" id="SSF50978">
    <property type="entry name" value="WD40 repeat-like"/>
    <property type="match status" value="1"/>
</dbReference>
<dbReference type="PANTHER" id="PTHR22836:SF0">
    <property type="entry name" value="PRE-MRNA 3' END PROCESSING PROTEIN WDR33"/>
    <property type="match status" value="1"/>
</dbReference>
<dbReference type="Pfam" id="PF00400">
    <property type="entry name" value="WD40"/>
    <property type="match status" value="7"/>
</dbReference>
<feature type="compositionally biased region" description="Acidic residues" evidence="5">
    <location>
        <begin position="595"/>
        <end position="606"/>
    </location>
</feature>
<proteinExistence type="predicted"/>
<keyword evidence="2" id="KW-0853">WD repeat</keyword>
<organism evidence="6">
    <name type="scientific">Cyprideis torosa</name>
    <dbReference type="NCBI Taxonomy" id="163714"/>
    <lineage>
        <taxon>Eukaryota</taxon>
        <taxon>Metazoa</taxon>
        <taxon>Ecdysozoa</taxon>
        <taxon>Arthropoda</taxon>
        <taxon>Crustacea</taxon>
        <taxon>Oligostraca</taxon>
        <taxon>Ostracoda</taxon>
        <taxon>Podocopa</taxon>
        <taxon>Podocopida</taxon>
        <taxon>Cytherocopina</taxon>
        <taxon>Cytheroidea</taxon>
        <taxon>Cytherideidae</taxon>
        <taxon>Cyprideis</taxon>
    </lineage>
</organism>
<feature type="compositionally biased region" description="Basic and acidic residues" evidence="5">
    <location>
        <begin position="585"/>
        <end position="594"/>
    </location>
</feature>
<feature type="non-terminal residue" evidence="6">
    <location>
        <position position="1"/>
    </location>
</feature>
<dbReference type="GO" id="GO:0005847">
    <property type="term" value="C:mRNA cleavage and polyadenylation specificity factor complex"/>
    <property type="evidence" value="ECO:0007669"/>
    <property type="project" value="TreeGrafter"/>
</dbReference>
<feature type="compositionally biased region" description="Acidic residues" evidence="5">
    <location>
        <begin position="565"/>
        <end position="584"/>
    </location>
</feature>
<dbReference type="PANTHER" id="PTHR22836">
    <property type="entry name" value="WD40 REPEAT PROTEIN"/>
    <property type="match status" value="1"/>
</dbReference>
<feature type="compositionally biased region" description="Gly residues" evidence="5">
    <location>
        <begin position="683"/>
        <end position="696"/>
    </location>
</feature>
<feature type="region of interest" description="Disordered" evidence="5">
    <location>
        <begin position="1"/>
        <end position="103"/>
    </location>
</feature>
<protein>
    <submittedName>
        <fullName evidence="6">Uncharacterized protein</fullName>
    </submittedName>
</protein>
<feature type="region of interest" description="Disordered" evidence="5">
    <location>
        <begin position="551"/>
        <end position="711"/>
    </location>
</feature>
<sequence>MFQMPNPNMAEGGTSFVRPSAPRSDAAWGGGRPHRPYRPRFGFDRQHPYPGGPRGGRPSWNPTGGDEEGEAGGGASGATNAEGSEEREGGFQPRHPRKDIQMPNPYRNFLQRIQRAQEDPDYDGKRLRKNMMRKTVDYYASINRMIENRIYFRDHRDRPFLQPQHSYYQELEVPMGYRDTPLNAVCTKFVRTATNKMRCPIFCMSWTPNGQRLVTGASSGEFTLWNGLTFNFETILQAHDNPVRAMCWARSNIWMITGDHGGFVKYWQPNMNNVIMFQAHKEPVRDVSPTDGKFATGSDDGSVRVWDFNSTQEEKILRGHGSDVKCVKWHPVKALLASGSKDNQQPLKLWCPKSGTSIATLHVHKSTVMDLSWNQNGNWLLTASRDHLLKLFDIRKMNVELQVFRGHKKEASCVAWHPVHEGLFASGGSDGSLMYWHVGCQTELGSIEAAHESIVWCLAWHPLGHVLSTGSNDHTTRFWTRNRPGDPMKDSWNLGTNMESRLNNMHRNTTPGHGRPGSYRGHAGSQHHAVQNRIALEKKLEAIKGIASASLPHNIPGMERAAEGQEAEGDQEGEGEEEEVEDEGTEHQDGGPHDEQEDEESEEASEDQGRHGRRGRRGSWGGGHFRRGFHSSKPIPRDFQMQWNEVKRMPLLPAPPSPDDMSKRGPPGEPGPPGIDDHLMGPPGSGGPLRRGGGPDQGPIWGTPDDMDPMD</sequence>
<accession>A0A7R8WCB9</accession>
<dbReference type="GO" id="GO:0031124">
    <property type="term" value="P:mRNA 3'-end processing"/>
    <property type="evidence" value="ECO:0007669"/>
    <property type="project" value="InterPro"/>
</dbReference>
<name>A0A7R8WCB9_9CRUS</name>
<evidence type="ECO:0000256" key="3">
    <source>
        <dbReference type="ARBA" id="ARBA00022737"/>
    </source>
</evidence>
<gene>
    <name evidence="6" type="ORF">CTOB1V02_LOCUS6880</name>
</gene>
<dbReference type="InterPro" id="IPR045245">
    <property type="entry name" value="Pfs2-like"/>
</dbReference>
<keyword evidence="4" id="KW-0539">Nucleus</keyword>
<evidence type="ECO:0000256" key="4">
    <source>
        <dbReference type="ARBA" id="ARBA00023242"/>
    </source>
</evidence>
<dbReference type="InterPro" id="IPR015943">
    <property type="entry name" value="WD40/YVTN_repeat-like_dom_sf"/>
</dbReference>
<reference evidence="6" key="1">
    <citation type="submission" date="2020-11" db="EMBL/GenBank/DDBJ databases">
        <authorList>
            <person name="Tran Van P."/>
        </authorList>
    </citation>
    <scope>NUCLEOTIDE SEQUENCE</scope>
</reference>
<evidence type="ECO:0000313" key="6">
    <source>
        <dbReference type="EMBL" id="CAD7229007.1"/>
    </source>
</evidence>
<dbReference type="InterPro" id="IPR036322">
    <property type="entry name" value="WD40_repeat_dom_sf"/>
</dbReference>
<dbReference type="FunFam" id="2.130.10.10:FF:000237">
    <property type="entry name" value="Flowering time control protein FY"/>
    <property type="match status" value="1"/>
</dbReference>
<feature type="region of interest" description="Disordered" evidence="5">
    <location>
        <begin position="504"/>
        <end position="528"/>
    </location>
</feature>
<dbReference type="PROSITE" id="PS50082">
    <property type="entry name" value="WD_REPEATS_2"/>
    <property type="match status" value="7"/>
</dbReference>
<keyword evidence="3" id="KW-0677">Repeat</keyword>
<evidence type="ECO:0000256" key="1">
    <source>
        <dbReference type="ARBA" id="ARBA00004123"/>
    </source>
</evidence>
<dbReference type="PROSITE" id="PS50294">
    <property type="entry name" value="WD_REPEATS_REGION"/>
    <property type="match status" value="4"/>
</dbReference>
<dbReference type="InterPro" id="IPR001680">
    <property type="entry name" value="WD40_rpt"/>
</dbReference>